<comment type="similarity">
    <text evidence="2">Belongs to the AROS family.</text>
</comment>
<organism evidence="7 8">
    <name type="scientific">Hymenochirus boettgeri</name>
    <name type="common">Congo dwarf clawed frog</name>
    <dbReference type="NCBI Taxonomy" id="247094"/>
    <lineage>
        <taxon>Eukaryota</taxon>
        <taxon>Metazoa</taxon>
        <taxon>Chordata</taxon>
        <taxon>Craniata</taxon>
        <taxon>Vertebrata</taxon>
        <taxon>Euteleostomi</taxon>
        <taxon>Amphibia</taxon>
        <taxon>Batrachia</taxon>
        <taxon>Anura</taxon>
        <taxon>Pipoidea</taxon>
        <taxon>Pipidae</taxon>
        <taxon>Pipinae</taxon>
        <taxon>Hymenochirus</taxon>
    </lineage>
</organism>
<dbReference type="PANTHER" id="PTHR31454:SF2">
    <property type="entry name" value="ACTIVE REGULATOR OF SIRT1"/>
    <property type="match status" value="1"/>
</dbReference>
<name>A0A8T2J1V1_9PIPI</name>
<evidence type="ECO:0000256" key="1">
    <source>
        <dbReference type="ARBA" id="ARBA00004604"/>
    </source>
</evidence>
<dbReference type="PRINTS" id="PR02029">
    <property type="entry name" value="ACTREGSIRT1"/>
</dbReference>
<reference evidence="7" key="1">
    <citation type="thesis" date="2020" institute="ProQuest LLC" country="789 East Eisenhower Parkway, Ann Arbor, MI, USA">
        <title>Comparative Genomics and Chromosome Evolution.</title>
        <authorList>
            <person name="Mudd A.B."/>
        </authorList>
    </citation>
    <scope>NUCLEOTIDE SEQUENCE</scope>
    <source>
        <strain evidence="7">Female2</strain>
        <tissue evidence="7">Blood</tissue>
    </source>
</reference>
<gene>
    <name evidence="7" type="ORF">GDO86_007444</name>
</gene>
<dbReference type="GO" id="GO:0005730">
    <property type="term" value="C:nucleolus"/>
    <property type="evidence" value="ECO:0007669"/>
    <property type="project" value="UniProtKB-SubCell"/>
</dbReference>
<accession>A0A8T2J1V1</accession>
<evidence type="ECO:0000256" key="6">
    <source>
        <dbReference type="SAM" id="MobiDB-lite"/>
    </source>
</evidence>
<evidence type="ECO:0000256" key="4">
    <source>
        <dbReference type="ARBA" id="ARBA00023242"/>
    </source>
</evidence>
<sequence>MSVSLLRKGLDLLDQDESGKRSTSKKGNPGRNPKEFLSSKKTGVKKQLQRLKQGNRQTKNATIKGRVVQSAVEAFKKNREKDHLRSNLKYMLGSRTVANKEVVKKILQQNEGRKARDRQIKQQEKIKENSVFSDADFKRFELEYFGSR</sequence>
<feature type="compositionally biased region" description="Polar residues" evidence="6">
    <location>
        <begin position="50"/>
        <end position="61"/>
    </location>
</feature>
<dbReference type="AlphaFoldDB" id="A0A8T2J1V1"/>
<protein>
    <recommendedName>
        <fullName evidence="3">Active regulator of SIRT1</fullName>
    </recommendedName>
    <alternativeName>
        <fullName evidence="5">40S ribosomal protein S19-binding protein 1</fullName>
    </alternativeName>
</protein>
<dbReference type="GO" id="GO:0019899">
    <property type="term" value="F:enzyme binding"/>
    <property type="evidence" value="ECO:0007669"/>
    <property type="project" value="TreeGrafter"/>
</dbReference>
<evidence type="ECO:0000256" key="3">
    <source>
        <dbReference type="ARBA" id="ARBA00016855"/>
    </source>
</evidence>
<dbReference type="PANTHER" id="PTHR31454">
    <property type="entry name" value="ACTIVE REGULATOR OF SIRT1"/>
    <property type="match status" value="1"/>
</dbReference>
<dbReference type="EMBL" id="JAACNH010000007">
    <property type="protein sequence ID" value="KAG8436345.1"/>
    <property type="molecule type" value="Genomic_DNA"/>
</dbReference>
<dbReference type="Pfam" id="PF15684">
    <property type="entry name" value="AROS"/>
    <property type="match status" value="1"/>
</dbReference>
<evidence type="ECO:0000256" key="5">
    <source>
        <dbReference type="ARBA" id="ARBA00032748"/>
    </source>
</evidence>
<evidence type="ECO:0000256" key="2">
    <source>
        <dbReference type="ARBA" id="ARBA00007318"/>
    </source>
</evidence>
<dbReference type="InterPro" id="IPR023262">
    <property type="entry name" value="AROS"/>
</dbReference>
<keyword evidence="4" id="KW-0539">Nucleus</keyword>
<evidence type="ECO:0000313" key="8">
    <source>
        <dbReference type="Proteomes" id="UP000812440"/>
    </source>
</evidence>
<keyword evidence="8" id="KW-1185">Reference proteome</keyword>
<comment type="caution">
    <text evidence="7">The sequence shown here is derived from an EMBL/GenBank/DDBJ whole genome shotgun (WGS) entry which is preliminary data.</text>
</comment>
<comment type="subcellular location">
    <subcellularLocation>
        <location evidence="1">Nucleus</location>
        <location evidence="1">Nucleolus</location>
    </subcellularLocation>
</comment>
<proteinExistence type="inferred from homology"/>
<dbReference type="EMBL" id="JAACNH010000007">
    <property type="protein sequence ID" value="KAG8436346.1"/>
    <property type="molecule type" value="Genomic_DNA"/>
</dbReference>
<evidence type="ECO:0000313" key="7">
    <source>
        <dbReference type="EMBL" id="KAG8436346.1"/>
    </source>
</evidence>
<dbReference type="Proteomes" id="UP000812440">
    <property type="component" value="Chromosome 4"/>
</dbReference>
<feature type="region of interest" description="Disordered" evidence="6">
    <location>
        <begin position="1"/>
        <end position="62"/>
    </location>
</feature>
<dbReference type="OrthoDB" id="6493910at2759"/>